<gene>
    <name evidence="3" type="ORF">LKD70_05980</name>
</gene>
<dbReference type="InterPro" id="IPR036291">
    <property type="entry name" value="NAD(P)-bd_dom_sf"/>
</dbReference>
<dbReference type="Pfam" id="PF01370">
    <property type="entry name" value="Epimerase"/>
    <property type="match status" value="1"/>
</dbReference>
<reference evidence="3 4" key="1">
    <citation type="submission" date="2021-10" db="EMBL/GenBank/DDBJ databases">
        <title>Anaerobic single-cell dispensing facilitates the cultivation of human gut bacteria.</title>
        <authorList>
            <person name="Afrizal A."/>
        </authorList>
    </citation>
    <scope>NUCLEOTIDE SEQUENCE [LARGE SCALE GENOMIC DNA]</scope>
    <source>
        <strain evidence="3 4">CLA-AA-H200</strain>
    </source>
</reference>
<name>A0ABS8FVI3_9FIRM</name>
<accession>A0ABS8FVI3</accession>
<sequence>MKALFIGGTGTISAAITELAVRQGIELTLLNRGRTACELSGNVRVIHADINEEEEASKALKDESFDVVANFISFTPGQARRDIRLFSGRTDQYIYISSASAYQKPCSHYLISESTPLSNPYWTYSQNKIISENILLDEYRKSGFPVTIVRPSHTYGRTKIPVAVDGRNGGWPVVSRIMRGKPVIIHGDGLSLWTFTHNTDFARAFLGLMGNFHAIGEAVQITSDETLTWNQAYEIIGRHIGKAPEIVHMSVDFLAASNPEYRASLTGDKANSVVFDNSKIKRLVPGFHADVRFDQGVGESIRYILAHPEYQKEDPGFDVWCDRMIDIYRRAMQEASQIKM</sequence>
<feature type="domain" description="NAD-dependent epimerase/dehydratase" evidence="2">
    <location>
        <begin position="4"/>
        <end position="215"/>
    </location>
</feature>
<dbReference type="RefSeq" id="WP_227707128.1">
    <property type="nucleotide sequence ID" value="NZ_JAJEQX010000008.1"/>
</dbReference>
<comment type="similarity">
    <text evidence="1">Belongs to the NAD(P)-dependent epimerase/dehydratase family.</text>
</comment>
<comment type="caution">
    <text evidence="3">The sequence shown here is derived from an EMBL/GenBank/DDBJ whole genome shotgun (WGS) entry which is preliminary data.</text>
</comment>
<evidence type="ECO:0000259" key="2">
    <source>
        <dbReference type="Pfam" id="PF01370"/>
    </source>
</evidence>
<organism evidence="3 4">
    <name type="scientific">Ruminococcus turbiniformis</name>
    <dbReference type="NCBI Taxonomy" id="2881258"/>
    <lineage>
        <taxon>Bacteria</taxon>
        <taxon>Bacillati</taxon>
        <taxon>Bacillota</taxon>
        <taxon>Clostridia</taxon>
        <taxon>Eubacteriales</taxon>
        <taxon>Oscillospiraceae</taxon>
        <taxon>Ruminococcus</taxon>
    </lineage>
</organism>
<dbReference type="Proteomes" id="UP001198151">
    <property type="component" value="Unassembled WGS sequence"/>
</dbReference>
<dbReference type="CDD" id="cd05265">
    <property type="entry name" value="SDR_a1"/>
    <property type="match status" value="1"/>
</dbReference>
<dbReference type="PANTHER" id="PTHR43000">
    <property type="entry name" value="DTDP-D-GLUCOSE 4,6-DEHYDRATASE-RELATED"/>
    <property type="match status" value="1"/>
</dbReference>
<evidence type="ECO:0000313" key="3">
    <source>
        <dbReference type="EMBL" id="MCC2253988.1"/>
    </source>
</evidence>
<dbReference type="SUPFAM" id="SSF51735">
    <property type="entry name" value="NAD(P)-binding Rossmann-fold domains"/>
    <property type="match status" value="1"/>
</dbReference>
<protein>
    <submittedName>
        <fullName evidence="3">SDR family oxidoreductase</fullName>
    </submittedName>
</protein>
<evidence type="ECO:0000256" key="1">
    <source>
        <dbReference type="ARBA" id="ARBA00007637"/>
    </source>
</evidence>
<keyword evidence="4" id="KW-1185">Reference proteome</keyword>
<evidence type="ECO:0000313" key="4">
    <source>
        <dbReference type="Proteomes" id="UP001198151"/>
    </source>
</evidence>
<dbReference type="EMBL" id="JAJEQX010000008">
    <property type="protein sequence ID" value="MCC2253988.1"/>
    <property type="molecule type" value="Genomic_DNA"/>
</dbReference>
<proteinExistence type="inferred from homology"/>
<dbReference type="InterPro" id="IPR001509">
    <property type="entry name" value="Epimerase_deHydtase"/>
</dbReference>
<dbReference type="Gene3D" id="3.40.50.720">
    <property type="entry name" value="NAD(P)-binding Rossmann-like Domain"/>
    <property type="match status" value="1"/>
</dbReference>